<comment type="caution">
    <text evidence="2">The sequence shown here is derived from an EMBL/GenBank/DDBJ whole genome shotgun (WGS) entry which is preliminary data.</text>
</comment>
<organism evidence="2 3">
    <name type="scientific">Clostridium muellerianum</name>
    <dbReference type="NCBI Taxonomy" id="2716538"/>
    <lineage>
        <taxon>Bacteria</taxon>
        <taxon>Bacillati</taxon>
        <taxon>Bacillota</taxon>
        <taxon>Clostridia</taxon>
        <taxon>Eubacteriales</taxon>
        <taxon>Clostridiaceae</taxon>
        <taxon>Clostridium</taxon>
    </lineage>
</organism>
<keyword evidence="3" id="KW-1185">Reference proteome</keyword>
<proteinExistence type="predicted"/>
<feature type="coiled-coil region" evidence="1">
    <location>
        <begin position="7"/>
        <end position="41"/>
    </location>
</feature>
<dbReference type="AlphaFoldDB" id="A0A7Y0EIP7"/>
<dbReference type="EMBL" id="JABBNI010000036">
    <property type="protein sequence ID" value="NMM64205.1"/>
    <property type="molecule type" value="Genomic_DNA"/>
</dbReference>
<sequence>MDFSLDIGELTNAISQYENVIKDLEEQKENINNAIKELTDQGWSGEAKDKFIENHIKKQEFYTNFIEKMKYTKNALENEEKPRAIQLKKRSENFEACIKRSTSGVALTNDDSGIISLQYGGKFPINNNVSECIDYYKQMNSKFVEILSLVNSLTFTTFPITDDVVNLQNSLRNQTTSLTEFNDSFNAYCNSVRDMEYNICSIFSKISGITEGISQIRGMQIISEDGQVDRNKVMQLMLKNPDSLTNEEKEILAYVEKVLGEEKYAQLKNQAVNQSGNEKLILSILQQNQSLYNTTITDYIINPKTGEVFDLNSIADKDTRERVKYLIREINSMSDNEKVDEGRWGFSLLYSRQDYIDELSRVMSVVQSPYYQKTTAFQKRVNLTADGACELVGGVTEVPFGWTVATGGSFLTGGTFSPLAVPVGGYLIADGSNSIFEGFTKVKNAAINPNGDTTNFLKDKYKEYLGPEKGEMVYNGASMVTASLCLTNDFKTLERTMVNEETIEIPRKRNMAKAFKENLPTEIMVTRQASQTVYTTQIIDENNPTPMILKRVIVKDPTFNVRKFNPNKAKKVDFISTIIDMRNTFNENGTVRSWTDSGDTYIKSNPDLAKVYGGNNEK</sequence>
<dbReference type="SUPFAM" id="SSF140453">
    <property type="entry name" value="EsxAB dimer-like"/>
    <property type="match status" value="1"/>
</dbReference>
<evidence type="ECO:0000256" key="1">
    <source>
        <dbReference type="SAM" id="Coils"/>
    </source>
</evidence>
<dbReference type="Gene3D" id="1.10.287.1060">
    <property type="entry name" value="ESAT-6-like"/>
    <property type="match status" value="1"/>
</dbReference>
<accession>A0A7Y0EIP7</accession>
<name>A0A7Y0EIP7_9CLOT</name>
<dbReference type="Proteomes" id="UP000537131">
    <property type="component" value="Unassembled WGS sequence"/>
</dbReference>
<reference evidence="2 3" key="1">
    <citation type="submission" date="2020-04" db="EMBL/GenBank/DDBJ databases">
        <authorList>
            <person name="Doyle D.A."/>
        </authorList>
    </citation>
    <scope>NUCLEOTIDE SEQUENCE [LARGE SCALE GENOMIC DNA]</scope>
    <source>
        <strain evidence="2 3">P21</strain>
    </source>
</reference>
<keyword evidence="1" id="KW-0175">Coiled coil</keyword>
<evidence type="ECO:0000313" key="3">
    <source>
        <dbReference type="Proteomes" id="UP000537131"/>
    </source>
</evidence>
<protein>
    <recommendedName>
        <fullName evidence="4">WXG100 family type VII secretion target</fullName>
    </recommendedName>
</protein>
<dbReference type="InterPro" id="IPR036689">
    <property type="entry name" value="ESAT-6-like_sf"/>
</dbReference>
<evidence type="ECO:0008006" key="4">
    <source>
        <dbReference type="Google" id="ProtNLM"/>
    </source>
</evidence>
<gene>
    <name evidence="2" type="ORF">HBE96_16385</name>
</gene>
<reference evidence="2 3" key="2">
    <citation type="submission" date="2020-06" db="EMBL/GenBank/DDBJ databases">
        <title>Complete Genome Sequence of Clostridium muelleri sp. nov. P21T, an Acid-Alcohol Producing Acetogen Isolated from Old Hay.</title>
        <authorList>
            <person name="Duncan K.E."/>
            <person name="Tanner R.S."/>
        </authorList>
    </citation>
    <scope>NUCLEOTIDE SEQUENCE [LARGE SCALE GENOMIC DNA]</scope>
    <source>
        <strain evidence="2 3">P21</strain>
    </source>
</reference>
<dbReference type="RefSeq" id="WP_169298806.1">
    <property type="nucleotide sequence ID" value="NZ_JABBNI010000036.1"/>
</dbReference>
<evidence type="ECO:0000313" key="2">
    <source>
        <dbReference type="EMBL" id="NMM64205.1"/>
    </source>
</evidence>